<comment type="caution">
    <text evidence="2">The sequence shown here is derived from an EMBL/GenBank/DDBJ whole genome shotgun (WGS) entry which is preliminary data.</text>
</comment>
<protein>
    <submittedName>
        <fullName evidence="2">Uncharacterized protein</fullName>
    </submittedName>
</protein>
<proteinExistence type="predicted"/>
<dbReference type="RefSeq" id="XP_067925655.1">
    <property type="nucleotide sequence ID" value="XM_068062372.1"/>
</dbReference>
<feature type="compositionally biased region" description="Basic and acidic residues" evidence="1">
    <location>
        <begin position="70"/>
        <end position="82"/>
    </location>
</feature>
<dbReference type="EMBL" id="MIGC01000905">
    <property type="protein sequence ID" value="PHJ23981.1"/>
    <property type="molecule type" value="Genomic_DNA"/>
</dbReference>
<feature type="compositionally biased region" description="Basic and acidic residues" evidence="1">
    <location>
        <begin position="377"/>
        <end position="387"/>
    </location>
</feature>
<feature type="compositionally biased region" description="Basic and acidic residues" evidence="1">
    <location>
        <begin position="23"/>
        <end position="32"/>
    </location>
</feature>
<evidence type="ECO:0000313" key="2">
    <source>
        <dbReference type="EMBL" id="PHJ23981.1"/>
    </source>
</evidence>
<keyword evidence="3" id="KW-1185">Reference proteome</keyword>
<feature type="region of interest" description="Disordered" evidence="1">
    <location>
        <begin position="346"/>
        <end position="387"/>
    </location>
</feature>
<evidence type="ECO:0000256" key="1">
    <source>
        <dbReference type="SAM" id="MobiDB-lite"/>
    </source>
</evidence>
<sequence>MRFPKSPPFGWLAGPRRKATAGKVEEAKEDGRINPGETQAKVNKRRQLPSSTASCFSSCLPRCLRFGKRKAAEATDSRSKEEEREDIEDQEASTCLECSEVSRLTAKGGNCEVSSPLPMSAETPAFHRLFALGEHAVREEGGKEALPCFDKNDDSWSVEEVERDNYDYFTDKEGSNEGEEEMEWIVHIDENGMVTAGVSRICGGERIAMVTTYYVDDETGGAWHEEEQEVFEMEKNNMLMDQVEMPHVDFSLKFIGPAVPSFLCENGSKEAPGVFCHKSGDTFGSWWRSLFVDAKRVCFFASLLFKWKRVEQLFQSFAPNRREARFRADGEPLGKKKVDEKKSILPVGMPDRTPSITKEEEEAEVRSPGKDTPLGWSDEKDEREKEGTSVGLCGGKYPIERCCLQTEWRIKKKKKRKKMTMMAWNKGTFAMRLEPIQWGSCPFLLQIAAPVRELGVLPPGLWNHCRERPPDLPSDWWLLQEGSNTAIRGKWRQVTAKGTAGRRSGSGLEFTEARGGAEAGARAELKREKRVLDYMSLSM</sequence>
<feature type="region of interest" description="Disordered" evidence="1">
    <location>
        <begin position="1"/>
        <end position="47"/>
    </location>
</feature>
<dbReference type="AlphaFoldDB" id="A0A2C6KIW8"/>
<organism evidence="2 3">
    <name type="scientific">Cystoisospora suis</name>
    <dbReference type="NCBI Taxonomy" id="483139"/>
    <lineage>
        <taxon>Eukaryota</taxon>
        <taxon>Sar</taxon>
        <taxon>Alveolata</taxon>
        <taxon>Apicomplexa</taxon>
        <taxon>Conoidasida</taxon>
        <taxon>Coccidia</taxon>
        <taxon>Eucoccidiorida</taxon>
        <taxon>Eimeriorina</taxon>
        <taxon>Sarcocystidae</taxon>
        <taxon>Cystoisospora</taxon>
    </lineage>
</organism>
<dbReference type="Proteomes" id="UP000221165">
    <property type="component" value="Unassembled WGS sequence"/>
</dbReference>
<gene>
    <name evidence="2" type="ORF">CSUI_002170</name>
</gene>
<reference evidence="2 3" key="1">
    <citation type="journal article" date="2017" name="Int. J. Parasitol.">
        <title>The genome of the protozoan parasite Cystoisospora suis and a reverse vaccinology approach to identify vaccine candidates.</title>
        <authorList>
            <person name="Palmieri N."/>
            <person name="Shrestha A."/>
            <person name="Ruttkowski B."/>
            <person name="Beck T."/>
            <person name="Vogl C."/>
            <person name="Tomley F."/>
            <person name="Blake D.P."/>
            <person name="Joachim A."/>
        </authorList>
    </citation>
    <scope>NUCLEOTIDE SEQUENCE [LARGE SCALE GENOMIC DNA]</scope>
    <source>
        <strain evidence="2 3">Wien I</strain>
    </source>
</reference>
<dbReference type="GeneID" id="94425583"/>
<dbReference type="VEuPathDB" id="ToxoDB:CSUI_002170"/>
<feature type="region of interest" description="Disordered" evidence="1">
    <location>
        <begin position="68"/>
        <end position="92"/>
    </location>
</feature>
<name>A0A2C6KIW8_9APIC</name>
<evidence type="ECO:0000313" key="3">
    <source>
        <dbReference type="Proteomes" id="UP000221165"/>
    </source>
</evidence>
<accession>A0A2C6KIW8</accession>